<evidence type="ECO:0000259" key="5">
    <source>
        <dbReference type="Pfam" id="PF04073"/>
    </source>
</evidence>
<evidence type="ECO:0000256" key="3">
    <source>
        <dbReference type="ARBA" id="ARBA00023239"/>
    </source>
</evidence>
<dbReference type="InterPro" id="IPR004369">
    <property type="entry name" value="Prolyl-tRNA_editing_YbaK/EbsC"/>
</dbReference>
<dbReference type="InterPro" id="IPR007214">
    <property type="entry name" value="YbaK/aa-tRNA-synth-assoc-dom"/>
</dbReference>
<evidence type="ECO:0000313" key="6">
    <source>
        <dbReference type="EMBL" id="QQA00619.1"/>
    </source>
</evidence>
<dbReference type="EMBL" id="CP064936">
    <property type="protein sequence ID" value="QQA00619.1"/>
    <property type="molecule type" value="Genomic_DNA"/>
</dbReference>
<organism evidence="6 7">
    <name type="scientific">Treponema peruense</name>
    <dbReference type="NCBI Taxonomy" id="2787628"/>
    <lineage>
        <taxon>Bacteria</taxon>
        <taxon>Pseudomonadati</taxon>
        <taxon>Spirochaetota</taxon>
        <taxon>Spirochaetia</taxon>
        <taxon>Spirochaetales</taxon>
        <taxon>Treponemataceae</taxon>
        <taxon>Treponema</taxon>
    </lineage>
</organism>
<dbReference type="PANTHER" id="PTHR30411:SF0">
    <property type="entry name" value="CYS-TRNA(PRO)_CYS-TRNA(CYS) DEACYLASE YBAK"/>
    <property type="match status" value="1"/>
</dbReference>
<accession>A0A7T3RCG8</accession>
<feature type="domain" description="YbaK/aminoacyl-tRNA synthetase-associated" evidence="5">
    <location>
        <begin position="36"/>
        <end position="149"/>
    </location>
</feature>
<dbReference type="PIRSF" id="PIRSF006181">
    <property type="entry name" value="EbsC_YbaK"/>
    <property type="match status" value="1"/>
</dbReference>
<dbReference type="PANTHER" id="PTHR30411">
    <property type="entry name" value="CYTOPLASMIC PROTEIN"/>
    <property type="match status" value="1"/>
</dbReference>
<dbReference type="EC" id="4.2.-.-" evidence="4"/>
<keyword evidence="3 4" id="KW-0456">Lyase</keyword>
<dbReference type="Proteomes" id="UP000595224">
    <property type="component" value="Chromosome"/>
</dbReference>
<dbReference type="NCBIfam" id="TIGR00011">
    <property type="entry name" value="YbaK_EbsC"/>
    <property type="match status" value="1"/>
</dbReference>
<proteinExistence type="inferred from homology"/>
<evidence type="ECO:0000313" key="7">
    <source>
        <dbReference type="Proteomes" id="UP000595224"/>
    </source>
</evidence>
<reference evidence="6 7" key="1">
    <citation type="submission" date="2020-11" db="EMBL/GenBank/DDBJ databases">
        <title>Treponema Peruensis nv. sp., first commensal Treponema isolated from human feces.</title>
        <authorList>
            <person name="Belkhou C."/>
            <person name="Raes J."/>
        </authorList>
    </citation>
    <scope>NUCLEOTIDE SEQUENCE [LARGE SCALE GENOMIC DNA]</scope>
    <source>
        <strain evidence="6 7">RCC2812</strain>
    </source>
</reference>
<dbReference type="GO" id="GO:0002161">
    <property type="term" value="F:aminoacyl-tRNA deacylase activity"/>
    <property type="evidence" value="ECO:0007669"/>
    <property type="project" value="InterPro"/>
</dbReference>
<evidence type="ECO:0000256" key="2">
    <source>
        <dbReference type="ARBA" id="ARBA00022917"/>
    </source>
</evidence>
<name>A0A7T3RCG8_9SPIR</name>
<dbReference type="CDD" id="cd00002">
    <property type="entry name" value="YbaK_deacylase"/>
    <property type="match status" value="1"/>
</dbReference>
<protein>
    <recommendedName>
        <fullName evidence="4">Cys-tRNA(Pro)/Cys-tRNA(Cys) deacylase</fullName>
        <ecNumber evidence="4">4.2.-.-</ecNumber>
    </recommendedName>
</protein>
<sequence length="160" mass="17610">MKKTNAMRILDAAKIPYKTLEYDDDGEHELERGAAGETAKKLGIDPASVFKTIVMRTESKETVVFCQSAEHEINLKKARTAAGAKEVTPVKQDELLALTGYVRGGCSPLGMKRKFRTFIDESALLHDKIHISAGVRGQQIELSPQDLVKETQAVVTDLVL</sequence>
<keyword evidence="7" id="KW-1185">Reference proteome</keyword>
<dbReference type="InterPro" id="IPR036754">
    <property type="entry name" value="YbaK/aa-tRNA-synt-asso_dom_sf"/>
</dbReference>
<dbReference type="GO" id="GO:0016829">
    <property type="term" value="F:lyase activity"/>
    <property type="evidence" value="ECO:0007669"/>
    <property type="project" value="UniProtKB-KW"/>
</dbReference>
<gene>
    <name evidence="6" type="primary">ybaK</name>
    <name evidence="6" type="ORF">IWA51_10165</name>
</gene>
<evidence type="ECO:0000256" key="4">
    <source>
        <dbReference type="PIRNR" id="PIRNR006181"/>
    </source>
</evidence>
<dbReference type="RefSeq" id="WP_177528261.1">
    <property type="nucleotide sequence ID" value="NZ_CBCSHE010000014.1"/>
</dbReference>
<dbReference type="AlphaFoldDB" id="A0A7T3RCG8"/>
<dbReference type="Gene3D" id="3.90.960.10">
    <property type="entry name" value="YbaK/aminoacyl-tRNA synthetase-associated domain"/>
    <property type="match status" value="1"/>
</dbReference>
<evidence type="ECO:0000256" key="1">
    <source>
        <dbReference type="ARBA" id="ARBA00009798"/>
    </source>
</evidence>
<comment type="similarity">
    <text evidence="1 4">Belongs to the prolyl-tRNA editing family. YbaK/EbsC subfamily.</text>
</comment>
<dbReference type="Pfam" id="PF04073">
    <property type="entry name" value="tRNA_edit"/>
    <property type="match status" value="1"/>
</dbReference>
<keyword evidence="2 4" id="KW-0648">Protein biosynthesis</keyword>
<dbReference type="SUPFAM" id="SSF55826">
    <property type="entry name" value="YbaK/ProRS associated domain"/>
    <property type="match status" value="1"/>
</dbReference>
<dbReference type="KEGG" id="tper:IWA51_10165"/>
<dbReference type="GO" id="GO:0006412">
    <property type="term" value="P:translation"/>
    <property type="evidence" value="ECO:0007669"/>
    <property type="project" value="UniProtKB-KW"/>
</dbReference>